<gene>
    <name evidence="1" type="ORF">GCM10017771_79960</name>
</gene>
<proteinExistence type="predicted"/>
<evidence type="ECO:0000313" key="2">
    <source>
        <dbReference type="Proteomes" id="UP000603227"/>
    </source>
</evidence>
<accession>A0A919DME2</accession>
<comment type="caution">
    <text evidence="1">The sequence shown here is derived from an EMBL/GenBank/DDBJ whole genome shotgun (WGS) entry which is preliminary data.</text>
</comment>
<reference evidence="1" key="2">
    <citation type="submission" date="2020-09" db="EMBL/GenBank/DDBJ databases">
        <authorList>
            <person name="Sun Q."/>
            <person name="Zhou Y."/>
        </authorList>
    </citation>
    <scope>NUCLEOTIDE SEQUENCE</scope>
    <source>
        <strain evidence="1">CGMCC 4.7403</strain>
    </source>
</reference>
<keyword evidence="2" id="KW-1185">Reference proteome</keyword>
<sequence>MPVGRGVATDVASPVVVLRRAAVRLVVIAFGGGSEARRNGETRGVHCAAVLEVEEEAVGVRAVAVAVGVAVAVKEMVGLGFVPASSLGWTCR</sequence>
<name>A0A919DME2_9ACTN</name>
<dbReference type="AlphaFoldDB" id="A0A919DME2"/>
<evidence type="ECO:0000313" key="1">
    <source>
        <dbReference type="EMBL" id="GHE57218.1"/>
    </source>
</evidence>
<dbReference type="EMBL" id="BNAT01000045">
    <property type="protein sequence ID" value="GHE57218.1"/>
    <property type="molecule type" value="Genomic_DNA"/>
</dbReference>
<organism evidence="1 2">
    <name type="scientific">Streptomyces capitiformicae</name>
    <dbReference type="NCBI Taxonomy" id="2014920"/>
    <lineage>
        <taxon>Bacteria</taxon>
        <taxon>Bacillati</taxon>
        <taxon>Actinomycetota</taxon>
        <taxon>Actinomycetes</taxon>
        <taxon>Kitasatosporales</taxon>
        <taxon>Streptomycetaceae</taxon>
        <taxon>Streptomyces</taxon>
    </lineage>
</organism>
<reference evidence="1" key="1">
    <citation type="journal article" date="2014" name="Int. J. Syst. Evol. Microbiol.">
        <title>Complete genome sequence of Corynebacterium casei LMG S-19264T (=DSM 44701T), isolated from a smear-ripened cheese.</title>
        <authorList>
            <consortium name="US DOE Joint Genome Institute (JGI-PGF)"/>
            <person name="Walter F."/>
            <person name="Albersmeier A."/>
            <person name="Kalinowski J."/>
            <person name="Ruckert C."/>
        </authorList>
    </citation>
    <scope>NUCLEOTIDE SEQUENCE</scope>
    <source>
        <strain evidence="1">CGMCC 4.7403</strain>
    </source>
</reference>
<protein>
    <submittedName>
        <fullName evidence="1">Uncharacterized protein</fullName>
    </submittedName>
</protein>
<dbReference type="Proteomes" id="UP000603227">
    <property type="component" value="Unassembled WGS sequence"/>
</dbReference>